<keyword evidence="10" id="KW-1185">Reference proteome</keyword>
<dbReference type="PANTHER" id="PTHR30472:SF37">
    <property type="entry name" value="FE(3+) DICITRATE TRANSPORT SYSTEM PERMEASE PROTEIN FECD-RELATED"/>
    <property type="match status" value="1"/>
</dbReference>
<keyword evidence="6 8" id="KW-1133">Transmembrane helix</keyword>
<dbReference type="PANTHER" id="PTHR30472">
    <property type="entry name" value="FERRIC ENTEROBACTIN TRANSPORT SYSTEM PERMEASE PROTEIN"/>
    <property type="match status" value="1"/>
</dbReference>
<feature type="transmembrane region" description="Helical" evidence="8">
    <location>
        <begin position="99"/>
        <end position="118"/>
    </location>
</feature>
<protein>
    <submittedName>
        <fullName evidence="9">Iron complex transport system permease protein</fullName>
    </submittedName>
</protein>
<evidence type="ECO:0000313" key="9">
    <source>
        <dbReference type="EMBL" id="MBB5137318.1"/>
    </source>
</evidence>
<evidence type="ECO:0000256" key="8">
    <source>
        <dbReference type="SAM" id="Phobius"/>
    </source>
</evidence>
<dbReference type="GO" id="GO:0033214">
    <property type="term" value="P:siderophore-iron import into cell"/>
    <property type="evidence" value="ECO:0007669"/>
    <property type="project" value="TreeGrafter"/>
</dbReference>
<dbReference type="GO" id="GO:0005886">
    <property type="term" value="C:plasma membrane"/>
    <property type="evidence" value="ECO:0007669"/>
    <property type="project" value="UniProtKB-SubCell"/>
</dbReference>
<reference evidence="9 10" key="1">
    <citation type="submission" date="2020-08" db="EMBL/GenBank/DDBJ databases">
        <title>Genomic Encyclopedia of Type Strains, Phase IV (KMG-IV): sequencing the most valuable type-strain genomes for metagenomic binning, comparative biology and taxonomic classification.</title>
        <authorList>
            <person name="Goeker M."/>
        </authorList>
    </citation>
    <scope>NUCLEOTIDE SEQUENCE [LARGE SCALE GENOMIC DNA]</scope>
    <source>
        <strain evidence="9 10">DSM 45615</strain>
    </source>
</reference>
<dbReference type="AlphaFoldDB" id="A0A840PCG1"/>
<name>A0A840PCG1_9ACTN</name>
<evidence type="ECO:0000256" key="1">
    <source>
        <dbReference type="ARBA" id="ARBA00004651"/>
    </source>
</evidence>
<dbReference type="EMBL" id="JACHGN010000017">
    <property type="protein sequence ID" value="MBB5137318.1"/>
    <property type="molecule type" value="Genomic_DNA"/>
</dbReference>
<organism evidence="9 10">
    <name type="scientific">Thermocatellispora tengchongensis</name>
    <dbReference type="NCBI Taxonomy" id="1073253"/>
    <lineage>
        <taxon>Bacteria</taxon>
        <taxon>Bacillati</taxon>
        <taxon>Actinomycetota</taxon>
        <taxon>Actinomycetes</taxon>
        <taxon>Streptosporangiales</taxon>
        <taxon>Streptosporangiaceae</taxon>
        <taxon>Thermocatellispora</taxon>
    </lineage>
</organism>
<keyword evidence="4" id="KW-1003">Cell membrane</keyword>
<comment type="similarity">
    <text evidence="2">Belongs to the binding-protein-dependent transport system permease family. FecCD subfamily.</text>
</comment>
<dbReference type="CDD" id="cd06550">
    <property type="entry name" value="TM_ABC_iron-siderophores_like"/>
    <property type="match status" value="1"/>
</dbReference>
<dbReference type="Gene3D" id="1.10.3470.10">
    <property type="entry name" value="ABC transporter involved in vitamin B12 uptake, BtuC"/>
    <property type="match status" value="1"/>
</dbReference>
<evidence type="ECO:0000256" key="3">
    <source>
        <dbReference type="ARBA" id="ARBA00022448"/>
    </source>
</evidence>
<evidence type="ECO:0000256" key="7">
    <source>
        <dbReference type="ARBA" id="ARBA00023136"/>
    </source>
</evidence>
<accession>A0A840PCG1</accession>
<comment type="subcellular location">
    <subcellularLocation>
        <location evidence="1">Cell membrane</location>
        <topology evidence="1">Multi-pass membrane protein</topology>
    </subcellularLocation>
</comment>
<dbReference type="RefSeq" id="WP_185054235.1">
    <property type="nucleotide sequence ID" value="NZ_BAABIX010000012.1"/>
</dbReference>
<proteinExistence type="inferred from homology"/>
<evidence type="ECO:0000313" key="10">
    <source>
        <dbReference type="Proteomes" id="UP000578449"/>
    </source>
</evidence>
<dbReference type="Pfam" id="PF01032">
    <property type="entry name" value="FecCD"/>
    <property type="match status" value="1"/>
</dbReference>
<evidence type="ECO:0000256" key="4">
    <source>
        <dbReference type="ARBA" id="ARBA00022475"/>
    </source>
</evidence>
<keyword evidence="3" id="KW-0813">Transport</keyword>
<feature type="transmembrane region" description="Helical" evidence="8">
    <location>
        <begin position="151"/>
        <end position="172"/>
    </location>
</feature>
<feature type="transmembrane region" description="Helical" evidence="8">
    <location>
        <begin position="315"/>
        <end position="331"/>
    </location>
</feature>
<dbReference type="Proteomes" id="UP000578449">
    <property type="component" value="Unassembled WGS sequence"/>
</dbReference>
<dbReference type="InterPro" id="IPR037294">
    <property type="entry name" value="ABC_BtuC-like"/>
</dbReference>
<comment type="caution">
    <text evidence="9">The sequence shown here is derived from an EMBL/GenBank/DDBJ whole genome shotgun (WGS) entry which is preliminary data.</text>
</comment>
<feature type="transmembrane region" description="Helical" evidence="8">
    <location>
        <begin position="69"/>
        <end position="87"/>
    </location>
</feature>
<evidence type="ECO:0000256" key="2">
    <source>
        <dbReference type="ARBA" id="ARBA00007935"/>
    </source>
</evidence>
<evidence type="ECO:0000256" key="5">
    <source>
        <dbReference type="ARBA" id="ARBA00022692"/>
    </source>
</evidence>
<feature type="transmembrane region" description="Helical" evidence="8">
    <location>
        <begin position="21"/>
        <end position="43"/>
    </location>
</feature>
<dbReference type="InterPro" id="IPR000522">
    <property type="entry name" value="ABC_transptr_permease_BtuC"/>
</dbReference>
<keyword evidence="7 8" id="KW-0472">Membrane</keyword>
<feature type="transmembrane region" description="Helical" evidence="8">
    <location>
        <begin position="203"/>
        <end position="223"/>
    </location>
</feature>
<sequence>MSTALDGRPADTAGRPFTLAPWVAGLGLAAVALAGLCLGTPFVSPQNLLSIAPDSIAHVVVWELRVPRVLIGLLGGAAIGTAGLLLQESLRNPLAVPEMLGVSTGAALAVSVCVVWALPVPPPLYPLAGLLGAALGGLATLAAARSGRSAGGVLLIGAAVSTAIQALLLAVMATADRLQYDMLFRYLVGSLSGLMWEQTARTLPWFAVAIPLIVLCVPALGLLRLGDDAAASLGSRVNRARLGVLAVATLLIGAVTGPCGPIAWVGFLAPVVARRLRPHAGVRSWLPWSAALGALVTMTADVAARLAFAPVETPLGAWTALAGVLTGAVLLRKRGSA</sequence>
<dbReference type="GO" id="GO:0022857">
    <property type="term" value="F:transmembrane transporter activity"/>
    <property type="evidence" value="ECO:0007669"/>
    <property type="project" value="InterPro"/>
</dbReference>
<keyword evidence="5 8" id="KW-0812">Transmembrane</keyword>
<gene>
    <name evidence="9" type="ORF">HNP84_007070</name>
</gene>
<evidence type="ECO:0000256" key="6">
    <source>
        <dbReference type="ARBA" id="ARBA00022989"/>
    </source>
</evidence>
<dbReference type="SUPFAM" id="SSF81345">
    <property type="entry name" value="ABC transporter involved in vitamin B12 uptake, BtuC"/>
    <property type="match status" value="1"/>
</dbReference>
<feature type="transmembrane region" description="Helical" evidence="8">
    <location>
        <begin position="124"/>
        <end position="144"/>
    </location>
</feature>
<feature type="transmembrane region" description="Helical" evidence="8">
    <location>
        <begin position="243"/>
        <end position="273"/>
    </location>
</feature>